<dbReference type="STRING" id="937334.SAMN05444406_1112"/>
<dbReference type="AlphaFoldDB" id="A0A1I5VFK9"/>
<reference evidence="1 2" key="1">
    <citation type="submission" date="2016-10" db="EMBL/GenBank/DDBJ databases">
        <authorList>
            <person name="de Groot N.N."/>
        </authorList>
    </citation>
    <scope>NUCLEOTIDE SEQUENCE [LARGE SCALE GENOMIC DNA]</scope>
    <source>
        <strain evidence="1 2">DSM 20678</strain>
    </source>
</reference>
<proteinExistence type="predicted"/>
<name>A0A1I5VFK9_9FIRM</name>
<keyword evidence="2" id="KW-1185">Reference proteome</keyword>
<accession>A0A1I5VFK9</accession>
<dbReference type="EMBL" id="FOXR01000011">
    <property type="protein sequence ID" value="SFQ06260.1"/>
    <property type="molecule type" value="Genomic_DNA"/>
</dbReference>
<protein>
    <submittedName>
        <fullName evidence="1">Uncharacterized protein</fullName>
    </submittedName>
</protein>
<evidence type="ECO:0000313" key="2">
    <source>
        <dbReference type="Proteomes" id="UP000198577"/>
    </source>
</evidence>
<organism evidence="1 2">
    <name type="scientific">Caldicoprobacter faecalis</name>
    <dbReference type="NCBI Taxonomy" id="937334"/>
    <lineage>
        <taxon>Bacteria</taxon>
        <taxon>Bacillati</taxon>
        <taxon>Bacillota</taxon>
        <taxon>Clostridia</taxon>
        <taxon>Caldicoprobacterales</taxon>
        <taxon>Caldicoprobacteraceae</taxon>
        <taxon>Caldicoprobacter</taxon>
    </lineage>
</organism>
<gene>
    <name evidence="1" type="ORF">SAMN05444406_1112</name>
</gene>
<sequence length="58" mass="6358">MGAGLAGVCAAEAVAHSAHDELVSITGKDFGLCYERWLDELSTWPDRFEPIPWAQPLE</sequence>
<evidence type="ECO:0000313" key="1">
    <source>
        <dbReference type="EMBL" id="SFQ06260.1"/>
    </source>
</evidence>
<dbReference type="RefSeq" id="WP_177206105.1">
    <property type="nucleotide sequence ID" value="NZ_FOXR01000011.1"/>
</dbReference>
<dbReference type="Proteomes" id="UP000198577">
    <property type="component" value="Unassembled WGS sequence"/>
</dbReference>